<feature type="domain" description="PH" evidence="9">
    <location>
        <begin position="407"/>
        <end position="504"/>
    </location>
</feature>
<reference evidence="10" key="1">
    <citation type="journal article" date="2021" name="Mol. Ecol. Resour.">
        <title>Apolygus lucorum genome provides insights into omnivorousness and mesophyll feeding.</title>
        <authorList>
            <person name="Liu Y."/>
            <person name="Liu H."/>
            <person name="Wang H."/>
            <person name="Huang T."/>
            <person name="Liu B."/>
            <person name="Yang B."/>
            <person name="Yin L."/>
            <person name="Li B."/>
            <person name="Zhang Y."/>
            <person name="Zhang S."/>
            <person name="Jiang F."/>
            <person name="Zhang X."/>
            <person name="Ren Y."/>
            <person name="Wang B."/>
            <person name="Wang S."/>
            <person name="Lu Y."/>
            <person name="Wu K."/>
            <person name="Fan W."/>
            <person name="Wang G."/>
        </authorList>
    </citation>
    <scope>NUCLEOTIDE SEQUENCE</scope>
    <source>
        <strain evidence="10">12Hb</strain>
    </source>
</reference>
<accession>A0A8S9XUD3</accession>
<dbReference type="InterPro" id="IPR000648">
    <property type="entry name" value="Oxysterol-bd"/>
</dbReference>
<gene>
    <name evidence="10" type="ORF">GE061_012725</name>
</gene>
<dbReference type="PROSITE" id="PS01013">
    <property type="entry name" value="OSBP"/>
    <property type="match status" value="1"/>
</dbReference>
<dbReference type="GO" id="GO:0032934">
    <property type="term" value="F:sterol binding"/>
    <property type="evidence" value="ECO:0007669"/>
    <property type="project" value="TreeGrafter"/>
</dbReference>
<dbReference type="GO" id="GO:0097038">
    <property type="term" value="C:perinuclear endoplasmic reticulum"/>
    <property type="evidence" value="ECO:0007669"/>
    <property type="project" value="TreeGrafter"/>
</dbReference>
<dbReference type="SMART" id="SM00233">
    <property type="entry name" value="PH"/>
    <property type="match status" value="1"/>
</dbReference>
<dbReference type="PANTHER" id="PTHR10972:SF205">
    <property type="entry name" value="OXYSTEROL-BINDING PROTEIN 1"/>
    <property type="match status" value="1"/>
</dbReference>
<evidence type="ECO:0000256" key="5">
    <source>
        <dbReference type="ARBA" id="ARBA00023121"/>
    </source>
</evidence>
<dbReference type="SUPFAM" id="SSF50729">
    <property type="entry name" value="PH domain-like"/>
    <property type="match status" value="1"/>
</dbReference>
<comment type="similarity">
    <text evidence="1 6">Belongs to the OSBP family.</text>
</comment>
<dbReference type="OrthoDB" id="1854502at2759"/>
<dbReference type="AlphaFoldDB" id="A0A8S9XUD3"/>
<keyword evidence="5" id="KW-0446">Lipid-binding</keyword>
<dbReference type="EMBL" id="WIXP02000004">
    <property type="protein sequence ID" value="KAF6212204.1"/>
    <property type="molecule type" value="Genomic_DNA"/>
</dbReference>
<dbReference type="Gene3D" id="2.40.160.120">
    <property type="match status" value="1"/>
</dbReference>
<evidence type="ECO:0000256" key="3">
    <source>
        <dbReference type="ARBA" id="ARBA00022553"/>
    </source>
</evidence>
<dbReference type="Pfam" id="PF01237">
    <property type="entry name" value="Oxysterol_BP"/>
    <property type="match status" value="1"/>
</dbReference>
<dbReference type="InterPro" id="IPR011993">
    <property type="entry name" value="PH-like_dom_sf"/>
</dbReference>
<evidence type="ECO:0000256" key="4">
    <source>
        <dbReference type="ARBA" id="ARBA00023055"/>
    </source>
</evidence>
<dbReference type="Gene3D" id="2.30.29.30">
    <property type="entry name" value="Pleckstrin-homology domain (PH domain)/Phosphotyrosine-binding domain (PTB)"/>
    <property type="match status" value="1"/>
</dbReference>
<evidence type="ECO:0000256" key="7">
    <source>
        <dbReference type="RuleBase" id="RU003845"/>
    </source>
</evidence>
<dbReference type="PANTHER" id="PTHR10972">
    <property type="entry name" value="OXYSTEROL-BINDING PROTEIN-RELATED"/>
    <property type="match status" value="1"/>
</dbReference>
<keyword evidence="3" id="KW-0597">Phosphoprotein</keyword>
<comment type="caution">
    <text evidence="10">The sequence shown here is derived from an EMBL/GenBank/DDBJ whole genome shotgun (WGS) entry which is preliminary data.</text>
</comment>
<dbReference type="InterPro" id="IPR001849">
    <property type="entry name" value="PH_domain"/>
</dbReference>
<evidence type="ECO:0000313" key="10">
    <source>
        <dbReference type="EMBL" id="KAF6212204.1"/>
    </source>
</evidence>
<dbReference type="SUPFAM" id="SSF144000">
    <property type="entry name" value="Oxysterol-binding protein-like"/>
    <property type="match status" value="1"/>
</dbReference>
<sequence length="581" mass="65911">MEMFCSSTSVLIKACADYTHQSGKVVDLITKTKHLARISSSEDESQVYYDCEDVEPSSEASHSFVDNIRVHKLYSAVVSKDDQAGPSSSPGGPRRKRVPDRPPVPMNIWSTLKNAVNSDMSKMALPVAFSEPLSALQRLNEDFEYSEILDKASNVDDPGEQLAYVAGFAVSAYSNSSNRVTKPFNPLLGETFECDRTDDRGWKSISEQVSHHPPISAVHCEGRQWECWQEQSLITKFRGQYLQITPVGEVNLNFTLDADFSWRTNKIKGVVTDAKNNTQYHINGGYESRVEIIKASDLVKGKRGKTLSTIPPLIVWEKEASPPDSEKYYCFTLFACQLNEIEDGVAPTDSRHRPDQRLMEEGKWDAANELKLALEEAQRKRGQESKPPHKPVWFSQQKDPDTKTVMYKHNGDYWECKKKKTGKGVLRYLLLEENKFNQSKKPWRNQEEMEYTCRGTLSLRGATIYSEESNNFIVSNGETYHIKAPTDAEKSRWVEALISARAMSLDQDAPNKVIDTSVTALTTYLKSKLEEVRSCNELMNSHHEALGRSLSEFESATSHDIKSKTKEMSEKWKSFEHRQLS</sequence>
<organism evidence="10 11">
    <name type="scientific">Apolygus lucorum</name>
    <name type="common">Small green plant bug</name>
    <name type="synonym">Lygocoris lucorum</name>
    <dbReference type="NCBI Taxonomy" id="248454"/>
    <lineage>
        <taxon>Eukaryota</taxon>
        <taxon>Metazoa</taxon>
        <taxon>Ecdysozoa</taxon>
        <taxon>Arthropoda</taxon>
        <taxon>Hexapoda</taxon>
        <taxon>Insecta</taxon>
        <taxon>Pterygota</taxon>
        <taxon>Neoptera</taxon>
        <taxon>Paraneoptera</taxon>
        <taxon>Hemiptera</taxon>
        <taxon>Heteroptera</taxon>
        <taxon>Panheteroptera</taxon>
        <taxon>Cimicomorpha</taxon>
        <taxon>Miridae</taxon>
        <taxon>Mirini</taxon>
        <taxon>Apolygus</taxon>
    </lineage>
</organism>
<proteinExistence type="inferred from homology"/>
<evidence type="ECO:0000259" key="9">
    <source>
        <dbReference type="SMART" id="SM00233"/>
    </source>
</evidence>
<dbReference type="GO" id="GO:0005886">
    <property type="term" value="C:plasma membrane"/>
    <property type="evidence" value="ECO:0007669"/>
    <property type="project" value="TreeGrafter"/>
</dbReference>
<evidence type="ECO:0000256" key="8">
    <source>
        <dbReference type="SAM" id="MobiDB-lite"/>
    </source>
</evidence>
<name>A0A8S9XUD3_APOLU</name>
<dbReference type="InterPro" id="IPR018494">
    <property type="entry name" value="Oxysterol-bd_CS"/>
</dbReference>
<keyword evidence="11" id="KW-1185">Reference proteome</keyword>
<evidence type="ECO:0000256" key="6">
    <source>
        <dbReference type="RuleBase" id="RU003844"/>
    </source>
</evidence>
<feature type="region of interest" description="Disordered" evidence="8">
    <location>
        <begin position="557"/>
        <end position="581"/>
    </location>
</feature>
<keyword evidence="2 7" id="KW-0813">Transport</keyword>
<dbReference type="GO" id="GO:0006869">
    <property type="term" value="P:lipid transport"/>
    <property type="evidence" value="ECO:0007669"/>
    <property type="project" value="UniProtKB-KW"/>
</dbReference>
<dbReference type="GO" id="GO:0005829">
    <property type="term" value="C:cytosol"/>
    <property type="evidence" value="ECO:0007669"/>
    <property type="project" value="TreeGrafter"/>
</dbReference>
<keyword evidence="4 7" id="KW-0445">Lipid transport</keyword>
<dbReference type="Proteomes" id="UP000466442">
    <property type="component" value="Unassembled WGS sequence"/>
</dbReference>
<evidence type="ECO:0000256" key="2">
    <source>
        <dbReference type="ARBA" id="ARBA00022448"/>
    </source>
</evidence>
<dbReference type="InterPro" id="IPR037239">
    <property type="entry name" value="OSBP_sf"/>
</dbReference>
<evidence type="ECO:0000256" key="1">
    <source>
        <dbReference type="ARBA" id="ARBA00008842"/>
    </source>
</evidence>
<feature type="region of interest" description="Disordered" evidence="8">
    <location>
        <begin position="79"/>
        <end position="105"/>
    </location>
</feature>
<evidence type="ECO:0000313" key="11">
    <source>
        <dbReference type="Proteomes" id="UP000466442"/>
    </source>
</evidence>
<protein>
    <recommendedName>
        <fullName evidence="7">Oxysterol-binding protein</fullName>
    </recommendedName>
</protein>